<keyword evidence="1" id="KW-0472">Membrane</keyword>
<organism evidence="3 4">
    <name type="scientific">Enterococcus aquimarinus</name>
    <dbReference type="NCBI Taxonomy" id="328396"/>
    <lineage>
        <taxon>Bacteria</taxon>
        <taxon>Bacillati</taxon>
        <taxon>Bacillota</taxon>
        <taxon>Bacilli</taxon>
        <taxon>Lactobacillales</taxon>
        <taxon>Enterococcaceae</taxon>
        <taxon>Enterococcus</taxon>
    </lineage>
</organism>
<evidence type="ECO:0000313" key="4">
    <source>
        <dbReference type="Proteomes" id="UP000182149"/>
    </source>
</evidence>
<name>A0A1L8QVN0_9ENTE</name>
<dbReference type="EMBL" id="JAJJVO010000125">
    <property type="protein sequence ID" value="MCC9274307.1"/>
    <property type="molecule type" value="Genomic_DNA"/>
</dbReference>
<dbReference type="Proteomes" id="UP000813384">
    <property type="component" value="Unassembled WGS sequence"/>
</dbReference>
<dbReference type="AlphaFoldDB" id="A0A1L8QVN0"/>
<proteinExistence type="predicted"/>
<reference evidence="3 4" key="1">
    <citation type="submission" date="2014-12" db="EMBL/GenBank/DDBJ databases">
        <title>Draft genome sequences of 29 type strains of Enterococci.</title>
        <authorList>
            <person name="Zhong Z."/>
            <person name="Sun Z."/>
            <person name="Liu W."/>
            <person name="Zhang W."/>
            <person name="Zhang H."/>
        </authorList>
    </citation>
    <scope>NUCLEOTIDE SEQUENCE [LARGE SCALE GENOMIC DNA]</scope>
    <source>
        <strain evidence="3 4">DSM 17690</strain>
    </source>
</reference>
<dbReference type="InterPro" id="IPR010295">
    <property type="entry name" value="DUF898"/>
</dbReference>
<evidence type="ECO:0000256" key="1">
    <source>
        <dbReference type="SAM" id="Phobius"/>
    </source>
</evidence>
<feature type="transmembrane region" description="Helical" evidence="1">
    <location>
        <begin position="12"/>
        <end position="36"/>
    </location>
</feature>
<dbReference type="Pfam" id="PF05987">
    <property type="entry name" value="DUF898"/>
    <property type="match status" value="1"/>
</dbReference>
<keyword evidence="4" id="KW-1185">Reference proteome</keyword>
<gene>
    <name evidence="2" type="ORF">K8V42_08480</name>
    <name evidence="3" type="ORF">RU93_GL001546</name>
</gene>
<accession>A0A1L8QVN0</accession>
<sequence>MQRSHFDGGLFSYFGHSLLAGLMILFSGGLLTPWAIVLMHRWKTRHTVIDGYRLEFYGTGIGLFGQWIKWVLLTIITLGIYGFWLHLKLEQWKVKYTTVGEVVYATKIEEELDF</sequence>
<keyword evidence="1" id="KW-0812">Transmembrane</keyword>
<evidence type="ECO:0000313" key="3">
    <source>
        <dbReference type="EMBL" id="OJG11551.1"/>
    </source>
</evidence>
<dbReference type="EMBL" id="JXKD01000003">
    <property type="protein sequence ID" value="OJG11551.1"/>
    <property type="molecule type" value="Genomic_DNA"/>
</dbReference>
<keyword evidence="1" id="KW-1133">Transmembrane helix</keyword>
<protein>
    <submittedName>
        <fullName evidence="2">DUF898 domain-containing protein</fullName>
    </submittedName>
</protein>
<dbReference type="Proteomes" id="UP000182149">
    <property type="component" value="Unassembled WGS sequence"/>
</dbReference>
<evidence type="ECO:0000313" key="2">
    <source>
        <dbReference type="EMBL" id="MCC9274307.1"/>
    </source>
</evidence>
<reference evidence="2" key="3">
    <citation type="submission" date="2021-11" db="EMBL/GenBank/DDBJ databases">
        <authorList>
            <person name="Gilroy R."/>
        </authorList>
    </citation>
    <scope>NUCLEOTIDE SEQUENCE</scope>
    <source>
        <strain evidence="2">150</strain>
    </source>
</reference>
<dbReference type="OrthoDB" id="637345at2"/>
<feature type="transmembrane region" description="Helical" evidence="1">
    <location>
        <begin position="67"/>
        <end position="87"/>
    </location>
</feature>
<reference evidence="2" key="2">
    <citation type="journal article" date="2021" name="PeerJ">
        <title>Extensive microbial diversity within the chicken gut microbiome revealed by metagenomics and culture.</title>
        <authorList>
            <person name="Gilroy R."/>
            <person name="Ravi A."/>
            <person name="Getino M."/>
            <person name="Pursley I."/>
            <person name="Horton D.L."/>
            <person name="Alikhan N.F."/>
            <person name="Baker D."/>
            <person name="Gharbi K."/>
            <person name="Hall N."/>
            <person name="Watson M."/>
            <person name="Adriaenssens E.M."/>
            <person name="Foster-Nyarko E."/>
            <person name="Jarju S."/>
            <person name="Secka A."/>
            <person name="Antonio M."/>
            <person name="Oren A."/>
            <person name="Chaudhuri R.R."/>
            <person name="La Ragione R."/>
            <person name="Hildebrand F."/>
            <person name="Pallen M.J."/>
        </authorList>
    </citation>
    <scope>NUCLEOTIDE SEQUENCE</scope>
    <source>
        <strain evidence="2">150</strain>
    </source>
</reference>
<comment type="caution">
    <text evidence="3">The sequence shown here is derived from an EMBL/GenBank/DDBJ whole genome shotgun (WGS) entry which is preliminary data.</text>
</comment>
<dbReference type="RefSeq" id="WP_071874286.1">
    <property type="nucleotide sequence ID" value="NZ_JBHSHF010000014.1"/>
</dbReference>